<organism evidence="1 2">
    <name type="scientific">Halosquirtibacter laminarini</name>
    <dbReference type="NCBI Taxonomy" id="3374600"/>
    <lineage>
        <taxon>Bacteria</taxon>
        <taxon>Pseudomonadati</taxon>
        <taxon>Bacteroidota</taxon>
        <taxon>Bacteroidia</taxon>
        <taxon>Marinilabiliales</taxon>
        <taxon>Prolixibacteraceae</taxon>
        <taxon>Halosquirtibacter</taxon>
    </lineage>
</organism>
<name>A0AC61NIG1_9BACT</name>
<evidence type="ECO:0000313" key="2">
    <source>
        <dbReference type="Proteomes" id="UP000826212"/>
    </source>
</evidence>
<proteinExistence type="predicted"/>
<keyword evidence="2" id="KW-1185">Reference proteome</keyword>
<dbReference type="Proteomes" id="UP000826212">
    <property type="component" value="Chromosome"/>
</dbReference>
<reference evidence="1" key="1">
    <citation type="submission" date="2021-08" db="EMBL/GenBank/DDBJ databases">
        <title>Novel anaerobic bacterium isolated from sea squirt in East Sea, Republic of Korea.</title>
        <authorList>
            <person name="Nguyen T.H."/>
            <person name="Li Z."/>
            <person name="Lee Y.-J."/>
            <person name="Ko J."/>
            <person name="Kim S.-G."/>
        </authorList>
    </citation>
    <scope>NUCLEOTIDE SEQUENCE</scope>
    <source>
        <strain evidence="1">KCTC 25031</strain>
    </source>
</reference>
<accession>A0AC61NIG1</accession>
<protein>
    <submittedName>
        <fullName evidence="1">Peroxide stress protein YaaA</fullName>
    </submittedName>
</protein>
<dbReference type="EMBL" id="CP081303">
    <property type="protein sequence ID" value="QZE15513.1"/>
    <property type="molecule type" value="Genomic_DNA"/>
</dbReference>
<gene>
    <name evidence="1" type="primary">yaaA</name>
    <name evidence="1" type="ORF">K4L44_06690</name>
</gene>
<evidence type="ECO:0000313" key="1">
    <source>
        <dbReference type="EMBL" id="QZE15513.1"/>
    </source>
</evidence>
<sequence>MKLLLSPAKKIDFEQKVSSDVELKLPVFNADANELVRHLQELSSEELQSLMSISSDLANLNYNRYANWDFTDNKKSHFPALWAFRGEVYTNLDVETLSSEALKRANNSLRILSGLYGVLGPSDLIQAYRLEMGTKFSFESYKNLYAYWKSRTTDLLNKEIDRDNDQIVVNLASTEYSKSIDMKKLNAEVVTPIFKDLKGDNYKVVSFWAKRARGLMTRYILENGICDAEGLLGFDVSGYYYHTDMSKPNMPVFVRDH</sequence>